<feature type="transmembrane region" description="Helical" evidence="1">
    <location>
        <begin position="59"/>
        <end position="82"/>
    </location>
</feature>
<feature type="transmembrane region" description="Helical" evidence="1">
    <location>
        <begin position="6"/>
        <end position="23"/>
    </location>
</feature>
<gene>
    <name evidence="2" type="ORF">H9928_04010</name>
</gene>
<reference evidence="2" key="1">
    <citation type="journal article" date="2021" name="PeerJ">
        <title>Extensive microbial diversity within the chicken gut microbiome revealed by metagenomics and culture.</title>
        <authorList>
            <person name="Gilroy R."/>
            <person name="Ravi A."/>
            <person name="Getino M."/>
            <person name="Pursley I."/>
            <person name="Horton D.L."/>
            <person name="Alikhan N.F."/>
            <person name="Baker D."/>
            <person name="Gharbi K."/>
            <person name="Hall N."/>
            <person name="Watson M."/>
            <person name="Adriaenssens E.M."/>
            <person name="Foster-Nyarko E."/>
            <person name="Jarju S."/>
            <person name="Secka A."/>
            <person name="Antonio M."/>
            <person name="Oren A."/>
            <person name="Chaudhuri R.R."/>
            <person name="La Ragione R."/>
            <person name="Hildebrand F."/>
            <person name="Pallen M.J."/>
        </authorList>
    </citation>
    <scope>NUCLEOTIDE SEQUENCE</scope>
    <source>
        <strain evidence="2">8470</strain>
    </source>
</reference>
<dbReference type="InterPro" id="IPR005642">
    <property type="entry name" value="LysO"/>
</dbReference>
<evidence type="ECO:0000313" key="2">
    <source>
        <dbReference type="EMBL" id="MBU3855716.1"/>
    </source>
</evidence>
<dbReference type="AlphaFoldDB" id="A0A948TLS1"/>
<keyword evidence="1" id="KW-0812">Transmembrane</keyword>
<name>A0A948TLS1_9BACT</name>
<keyword evidence="1" id="KW-0472">Membrane</keyword>
<sequence>MFYVLILLFIGIGTGYIFRRVELLHKVEKTISLTIFCMLFTFGVTIGSNDELISNLDKFGYQAALLAILGTAGSLCASYLAYRLIFRKGGKDEK</sequence>
<evidence type="ECO:0000256" key="1">
    <source>
        <dbReference type="SAM" id="Phobius"/>
    </source>
</evidence>
<feature type="transmembrane region" description="Helical" evidence="1">
    <location>
        <begin position="30"/>
        <end position="47"/>
    </location>
</feature>
<dbReference type="Proteomes" id="UP000784286">
    <property type="component" value="Unassembled WGS sequence"/>
</dbReference>
<reference evidence="2" key="2">
    <citation type="submission" date="2021-04" db="EMBL/GenBank/DDBJ databases">
        <authorList>
            <person name="Gilroy R."/>
        </authorList>
    </citation>
    <scope>NUCLEOTIDE SEQUENCE</scope>
    <source>
        <strain evidence="2">8470</strain>
    </source>
</reference>
<comment type="caution">
    <text evidence="2">The sequence shown here is derived from an EMBL/GenBank/DDBJ whole genome shotgun (WGS) entry which is preliminary data.</text>
</comment>
<protein>
    <submittedName>
        <fullName evidence="2">Lysine exporter LysO family protein</fullName>
    </submittedName>
</protein>
<dbReference type="EMBL" id="JAHLFJ010000040">
    <property type="protein sequence ID" value="MBU3855716.1"/>
    <property type="molecule type" value="Genomic_DNA"/>
</dbReference>
<proteinExistence type="predicted"/>
<organism evidence="2 3">
    <name type="scientific">Candidatus Phocaeicola excrementipullorum</name>
    <dbReference type="NCBI Taxonomy" id="2838731"/>
    <lineage>
        <taxon>Bacteria</taxon>
        <taxon>Pseudomonadati</taxon>
        <taxon>Bacteroidota</taxon>
        <taxon>Bacteroidia</taxon>
        <taxon>Bacteroidales</taxon>
        <taxon>Bacteroidaceae</taxon>
        <taxon>Phocaeicola</taxon>
    </lineage>
</organism>
<evidence type="ECO:0000313" key="3">
    <source>
        <dbReference type="Proteomes" id="UP000784286"/>
    </source>
</evidence>
<accession>A0A948TLS1</accession>
<dbReference type="Pfam" id="PF03956">
    <property type="entry name" value="Lys_export"/>
    <property type="match status" value="1"/>
</dbReference>
<dbReference type="GO" id="GO:0015661">
    <property type="term" value="F:L-lysine efflux transmembrane transporter activity"/>
    <property type="evidence" value="ECO:0007669"/>
    <property type="project" value="InterPro"/>
</dbReference>
<keyword evidence="1" id="KW-1133">Transmembrane helix</keyword>